<evidence type="ECO:0000313" key="3">
    <source>
        <dbReference type="EMBL" id="KAF2758642.1"/>
    </source>
</evidence>
<keyword evidence="2" id="KW-0812">Transmembrane</keyword>
<dbReference type="Proteomes" id="UP000799437">
    <property type="component" value="Unassembled WGS sequence"/>
</dbReference>
<keyword evidence="2" id="KW-0472">Membrane</keyword>
<protein>
    <submittedName>
        <fullName evidence="3">Uncharacterized protein</fullName>
    </submittedName>
</protein>
<keyword evidence="2" id="KW-1133">Transmembrane helix</keyword>
<name>A0A6A6W710_9PEZI</name>
<dbReference type="RefSeq" id="XP_033601093.1">
    <property type="nucleotide sequence ID" value="XM_033743924.1"/>
</dbReference>
<feature type="region of interest" description="Disordered" evidence="1">
    <location>
        <begin position="65"/>
        <end position="87"/>
    </location>
</feature>
<accession>A0A6A6W710</accession>
<dbReference type="EMBL" id="ML996571">
    <property type="protein sequence ID" value="KAF2758642.1"/>
    <property type="molecule type" value="Genomic_DNA"/>
</dbReference>
<dbReference type="OrthoDB" id="5296155at2759"/>
<reference evidence="3" key="1">
    <citation type="journal article" date="2020" name="Stud. Mycol.">
        <title>101 Dothideomycetes genomes: a test case for predicting lifestyles and emergence of pathogens.</title>
        <authorList>
            <person name="Haridas S."/>
            <person name="Albert R."/>
            <person name="Binder M."/>
            <person name="Bloem J."/>
            <person name="Labutti K."/>
            <person name="Salamov A."/>
            <person name="Andreopoulos B."/>
            <person name="Baker S."/>
            <person name="Barry K."/>
            <person name="Bills G."/>
            <person name="Bluhm B."/>
            <person name="Cannon C."/>
            <person name="Castanera R."/>
            <person name="Culley D."/>
            <person name="Daum C."/>
            <person name="Ezra D."/>
            <person name="Gonzalez J."/>
            <person name="Henrissat B."/>
            <person name="Kuo A."/>
            <person name="Liang C."/>
            <person name="Lipzen A."/>
            <person name="Lutzoni F."/>
            <person name="Magnuson J."/>
            <person name="Mondo S."/>
            <person name="Nolan M."/>
            <person name="Ohm R."/>
            <person name="Pangilinan J."/>
            <person name="Park H.-J."/>
            <person name="Ramirez L."/>
            <person name="Alfaro M."/>
            <person name="Sun H."/>
            <person name="Tritt A."/>
            <person name="Yoshinaga Y."/>
            <person name="Zwiers L.-H."/>
            <person name="Turgeon B."/>
            <person name="Goodwin S."/>
            <person name="Spatafora J."/>
            <person name="Crous P."/>
            <person name="Grigoriev I."/>
        </authorList>
    </citation>
    <scope>NUCLEOTIDE SEQUENCE</scope>
    <source>
        <strain evidence="3">CBS 121739</strain>
    </source>
</reference>
<feature type="compositionally biased region" description="Low complexity" evidence="1">
    <location>
        <begin position="147"/>
        <end position="168"/>
    </location>
</feature>
<evidence type="ECO:0000256" key="1">
    <source>
        <dbReference type="SAM" id="MobiDB-lite"/>
    </source>
</evidence>
<sequence>MARSRTPEGRPSPSYFASMDFFTNRSKELQASMANPESLPKRITTPAGQRLSVIVEDKHMSTHSRWTKSTAALPRQPMDSVSEGDSVGDEKLNQLRALREKKQIAKRGGWKRLALVIVLFICVIVAVVVGIVFGLRERNKNNHHDSSGNTGNTSPTSSAPPTATDASGRPVDFPAGSYSMSTYLDTVQANCTENAATWTCPPYQTYNENPGQQPTTFNWVITKDGDSYKISQNGNNPFALFDLDGQTLTLVDEGQDSERYTFRMTMNKSNMPSADITGQNIASTCYFNGTTVTGTLYTKMERDYPSSNAQASAYLPWPYKVRVEQTIAGGDNVPACYRNDNQQQITDGLSAQGASTMCSCLYRNWLTPDPN</sequence>
<dbReference type="GeneID" id="54484978"/>
<keyword evidence="4" id="KW-1185">Reference proteome</keyword>
<feature type="transmembrane region" description="Helical" evidence="2">
    <location>
        <begin position="113"/>
        <end position="135"/>
    </location>
</feature>
<evidence type="ECO:0000256" key="2">
    <source>
        <dbReference type="SAM" id="Phobius"/>
    </source>
</evidence>
<gene>
    <name evidence="3" type="ORF">EJ05DRAFT_475949</name>
</gene>
<proteinExistence type="predicted"/>
<dbReference type="AlphaFoldDB" id="A0A6A6W710"/>
<organism evidence="3 4">
    <name type="scientific">Pseudovirgaria hyperparasitica</name>
    <dbReference type="NCBI Taxonomy" id="470096"/>
    <lineage>
        <taxon>Eukaryota</taxon>
        <taxon>Fungi</taxon>
        <taxon>Dikarya</taxon>
        <taxon>Ascomycota</taxon>
        <taxon>Pezizomycotina</taxon>
        <taxon>Dothideomycetes</taxon>
        <taxon>Dothideomycetes incertae sedis</taxon>
        <taxon>Acrospermales</taxon>
        <taxon>Acrospermaceae</taxon>
        <taxon>Pseudovirgaria</taxon>
    </lineage>
</organism>
<feature type="region of interest" description="Disordered" evidence="1">
    <location>
        <begin position="139"/>
        <end position="171"/>
    </location>
</feature>
<evidence type="ECO:0000313" key="4">
    <source>
        <dbReference type="Proteomes" id="UP000799437"/>
    </source>
</evidence>